<reference evidence="1 2" key="1">
    <citation type="submission" date="2018-02" db="EMBL/GenBank/DDBJ databases">
        <title>Complete genome sequence of Streptomyces dengpaensis, the producer of angucyclines.</title>
        <authorList>
            <person name="Yumei L."/>
        </authorList>
    </citation>
    <scope>NUCLEOTIDE SEQUENCE [LARGE SCALE GENOMIC DNA]</scope>
    <source>
        <strain evidence="1 2">XZHG99</strain>
        <plasmid evidence="1 2">unnamed1</plasmid>
    </source>
</reference>
<organism evidence="1 2">
    <name type="scientific">Streptomyces dengpaensis</name>
    <dbReference type="NCBI Taxonomy" id="2049881"/>
    <lineage>
        <taxon>Bacteria</taxon>
        <taxon>Bacillati</taxon>
        <taxon>Actinomycetota</taxon>
        <taxon>Actinomycetes</taxon>
        <taxon>Kitasatosporales</taxon>
        <taxon>Streptomycetaceae</taxon>
        <taxon>Streptomyces</taxon>
    </lineage>
</organism>
<dbReference type="Proteomes" id="UP000238413">
    <property type="component" value="Plasmid unnamed1"/>
</dbReference>
<dbReference type="RefSeq" id="WP_099505223.1">
    <property type="nucleotide sequence ID" value="NZ_CP026653.1"/>
</dbReference>
<dbReference type="EMBL" id="CP026653">
    <property type="protein sequence ID" value="AVH61715.1"/>
    <property type="molecule type" value="Genomic_DNA"/>
</dbReference>
<gene>
    <name evidence="1" type="ORF">C4B68_40080</name>
</gene>
<accession>A0ABM6T3N7</accession>
<evidence type="ECO:0000313" key="1">
    <source>
        <dbReference type="EMBL" id="AVH61715.1"/>
    </source>
</evidence>
<proteinExistence type="predicted"/>
<evidence type="ECO:0000313" key="2">
    <source>
        <dbReference type="Proteomes" id="UP000238413"/>
    </source>
</evidence>
<keyword evidence="1" id="KW-0614">Plasmid</keyword>
<geneLocation type="plasmid" evidence="1 2">
    <name>unnamed1</name>
</geneLocation>
<sequence>MTALPPRTTWEYSLSAAEELVTWHLAHSQEPPPDGRETTVLLAAAVHALAAGAGLSGPQVASLLLAAPAGQDSVLNTLQGHVLSALQDSPADALGSSEREQLLAAYGTGEFTAVQEAAQRVLHHHVQDADGHGQPHPTIRDRAHSMADARHQQLLKDLARVQVEPW</sequence>
<keyword evidence="2" id="KW-1185">Reference proteome</keyword>
<name>A0ABM6T3N7_9ACTN</name>
<protein>
    <submittedName>
        <fullName evidence="1">Uncharacterized protein</fullName>
    </submittedName>
</protein>